<feature type="transmembrane region" description="Helical" evidence="1">
    <location>
        <begin position="359"/>
        <end position="391"/>
    </location>
</feature>
<dbReference type="Proteomes" id="UP001321760">
    <property type="component" value="Unassembled WGS sequence"/>
</dbReference>
<keyword evidence="2" id="KW-0732">Signal</keyword>
<feature type="transmembrane region" description="Helical" evidence="1">
    <location>
        <begin position="403"/>
        <end position="424"/>
    </location>
</feature>
<proteinExistence type="predicted"/>
<feature type="transmembrane region" description="Helical" evidence="1">
    <location>
        <begin position="246"/>
        <end position="266"/>
    </location>
</feature>
<evidence type="ECO:0000313" key="3">
    <source>
        <dbReference type="EMBL" id="KAK4442383.1"/>
    </source>
</evidence>
<evidence type="ECO:0000256" key="2">
    <source>
        <dbReference type="SAM" id="SignalP"/>
    </source>
</evidence>
<dbReference type="AlphaFoldDB" id="A0AAV9FZF4"/>
<comment type="caution">
    <text evidence="3">The sequence shown here is derived from an EMBL/GenBank/DDBJ whole genome shotgun (WGS) entry which is preliminary data.</text>
</comment>
<keyword evidence="4" id="KW-1185">Reference proteome</keyword>
<feature type="transmembrane region" description="Helical" evidence="1">
    <location>
        <begin position="173"/>
        <end position="196"/>
    </location>
</feature>
<gene>
    <name evidence="3" type="ORF">QBC34DRAFT_453141</name>
</gene>
<evidence type="ECO:0008006" key="5">
    <source>
        <dbReference type="Google" id="ProtNLM"/>
    </source>
</evidence>
<keyword evidence="1" id="KW-0472">Membrane</keyword>
<sequence>MRVCHLNFSLATLIFTLTLAQAFNFYQTHNGRTLDSIPESQFLASPFRDLCPSTNCFRDCLNSTRLFQSIPDNITSTPIKKFFTIEKEIVGVTDIFRRVALGVTACVADTCSQTRHPEKCSGACNLRSLLENDVREVDWEGGMLECVRGLCGSARVLPYANQDVLGIGVLISYYIQGILLLIAAAVVIALAGRVWLRAGDDVNSSVVRKLESPMGTFLTAETYFSISTAIAALIMSPRTIDPLNGYALLVIAVVGFLCPVFTLLLLRCLNVARVTRFGMGLTVISWLLNTVVFFLLLPKLLTFGDSVAEDALKQLFSIPTCGDSSAMSLCQQLTGNNPLRSLTGFFERSSWTNIRTVPVVWVLATAILLVMVAEQAWVLIVLCSVALGYTFHMVMRFRDVNAIDINGWSFGQVVAAIFWVPVFLDVVHSMTSNDTPSVTDP</sequence>
<feature type="transmembrane region" description="Helical" evidence="1">
    <location>
        <begin position="217"/>
        <end position="234"/>
    </location>
</feature>
<dbReference type="EMBL" id="MU866018">
    <property type="protein sequence ID" value="KAK4442383.1"/>
    <property type="molecule type" value="Genomic_DNA"/>
</dbReference>
<keyword evidence="1" id="KW-1133">Transmembrane helix</keyword>
<evidence type="ECO:0000313" key="4">
    <source>
        <dbReference type="Proteomes" id="UP001321760"/>
    </source>
</evidence>
<reference evidence="3" key="2">
    <citation type="submission" date="2023-05" db="EMBL/GenBank/DDBJ databases">
        <authorList>
            <consortium name="Lawrence Berkeley National Laboratory"/>
            <person name="Steindorff A."/>
            <person name="Hensen N."/>
            <person name="Bonometti L."/>
            <person name="Westerberg I."/>
            <person name="Brannstrom I.O."/>
            <person name="Guillou S."/>
            <person name="Cros-Aarteil S."/>
            <person name="Calhoun S."/>
            <person name="Haridas S."/>
            <person name="Kuo A."/>
            <person name="Mondo S."/>
            <person name="Pangilinan J."/>
            <person name="Riley R."/>
            <person name="Labutti K."/>
            <person name="Andreopoulos B."/>
            <person name="Lipzen A."/>
            <person name="Chen C."/>
            <person name="Yanf M."/>
            <person name="Daum C."/>
            <person name="Ng V."/>
            <person name="Clum A."/>
            <person name="Ohm R."/>
            <person name="Martin F."/>
            <person name="Silar P."/>
            <person name="Natvig D."/>
            <person name="Lalanne C."/>
            <person name="Gautier V."/>
            <person name="Ament-Velasquez S.L."/>
            <person name="Kruys A."/>
            <person name="Hutchinson M.I."/>
            <person name="Powell A.J."/>
            <person name="Barry K."/>
            <person name="Miller A.N."/>
            <person name="Grigoriev I.V."/>
            <person name="Debuchy R."/>
            <person name="Gladieux P."/>
            <person name="Thoren M.H."/>
            <person name="Johannesson H."/>
        </authorList>
    </citation>
    <scope>NUCLEOTIDE SEQUENCE</scope>
    <source>
        <strain evidence="3">PSN243</strain>
    </source>
</reference>
<reference evidence="3" key="1">
    <citation type="journal article" date="2023" name="Mol. Phylogenet. Evol.">
        <title>Genome-scale phylogeny and comparative genomics of the fungal order Sordariales.</title>
        <authorList>
            <person name="Hensen N."/>
            <person name="Bonometti L."/>
            <person name="Westerberg I."/>
            <person name="Brannstrom I.O."/>
            <person name="Guillou S."/>
            <person name="Cros-Aarteil S."/>
            <person name="Calhoun S."/>
            <person name="Haridas S."/>
            <person name="Kuo A."/>
            <person name="Mondo S."/>
            <person name="Pangilinan J."/>
            <person name="Riley R."/>
            <person name="LaButti K."/>
            <person name="Andreopoulos B."/>
            <person name="Lipzen A."/>
            <person name="Chen C."/>
            <person name="Yan M."/>
            <person name="Daum C."/>
            <person name="Ng V."/>
            <person name="Clum A."/>
            <person name="Steindorff A."/>
            <person name="Ohm R.A."/>
            <person name="Martin F."/>
            <person name="Silar P."/>
            <person name="Natvig D.O."/>
            <person name="Lalanne C."/>
            <person name="Gautier V."/>
            <person name="Ament-Velasquez S.L."/>
            <person name="Kruys A."/>
            <person name="Hutchinson M.I."/>
            <person name="Powell A.J."/>
            <person name="Barry K."/>
            <person name="Miller A.N."/>
            <person name="Grigoriev I.V."/>
            <person name="Debuchy R."/>
            <person name="Gladieux P."/>
            <person name="Hiltunen Thoren M."/>
            <person name="Johannesson H."/>
        </authorList>
    </citation>
    <scope>NUCLEOTIDE SEQUENCE</scope>
    <source>
        <strain evidence="3">PSN243</strain>
    </source>
</reference>
<keyword evidence="1" id="KW-0812">Transmembrane</keyword>
<protein>
    <recommendedName>
        <fullName evidence="5">Transporter</fullName>
    </recommendedName>
</protein>
<evidence type="ECO:0000256" key="1">
    <source>
        <dbReference type="SAM" id="Phobius"/>
    </source>
</evidence>
<feature type="signal peptide" evidence="2">
    <location>
        <begin position="1"/>
        <end position="22"/>
    </location>
</feature>
<feature type="chain" id="PRO_5043821481" description="Transporter" evidence="2">
    <location>
        <begin position="23"/>
        <end position="441"/>
    </location>
</feature>
<feature type="transmembrane region" description="Helical" evidence="1">
    <location>
        <begin position="278"/>
        <end position="297"/>
    </location>
</feature>
<organism evidence="3 4">
    <name type="scientific">Podospora aff. communis PSN243</name>
    <dbReference type="NCBI Taxonomy" id="3040156"/>
    <lineage>
        <taxon>Eukaryota</taxon>
        <taxon>Fungi</taxon>
        <taxon>Dikarya</taxon>
        <taxon>Ascomycota</taxon>
        <taxon>Pezizomycotina</taxon>
        <taxon>Sordariomycetes</taxon>
        <taxon>Sordariomycetidae</taxon>
        <taxon>Sordariales</taxon>
        <taxon>Podosporaceae</taxon>
        <taxon>Podospora</taxon>
    </lineage>
</organism>
<name>A0AAV9FZF4_9PEZI</name>
<accession>A0AAV9FZF4</accession>